<dbReference type="InterPro" id="IPR038739">
    <property type="entry name" value="ARMC8/Vid28"/>
</dbReference>
<dbReference type="Gene3D" id="1.25.10.10">
    <property type="entry name" value="Leucine-rich Repeat Variant"/>
    <property type="match status" value="3"/>
</dbReference>
<dbReference type="InterPro" id="IPR016024">
    <property type="entry name" value="ARM-type_fold"/>
</dbReference>
<dbReference type="GO" id="GO:0034657">
    <property type="term" value="C:GID complex"/>
    <property type="evidence" value="ECO:0007669"/>
    <property type="project" value="TreeGrafter"/>
</dbReference>
<dbReference type="PANTHER" id="PTHR15651">
    <property type="entry name" value="ARMADILLO REPEAT-CONTAINING PROTEIN 8"/>
    <property type="match status" value="1"/>
</dbReference>
<organism evidence="8 9">
    <name type="scientific">Hypsizygus marmoreus</name>
    <name type="common">White beech mushroom</name>
    <name type="synonym">Agaricus marmoreus</name>
    <dbReference type="NCBI Taxonomy" id="39966"/>
    <lineage>
        <taxon>Eukaryota</taxon>
        <taxon>Fungi</taxon>
        <taxon>Dikarya</taxon>
        <taxon>Basidiomycota</taxon>
        <taxon>Agaricomycotina</taxon>
        <taxon>Agaricomycetes</taxon>
        <taxon>Agaricomycetidae</taxon>
        <taxon>Agaricales</taxon>
        <taxon>Tricholomatineae</taxon>
        <taxon>Lyophyllaceae</taxon>
        <taxon>Hypsizygus</taxon>
    </lineage>
</organism>
<feature type="compositionally biased region" description="Acidic residues" evidence="7">
    <location>
        <begin position="394"/>
        <end position="407"/>
    </location>
</feature>
<feature type="region of interest" description="Disordered" evidence="7">
    <location>
        <begin position="440"/>
        <end position="471"/>
    </location>
</feature>
<dbReference type="OrthoDB" id="5559898at2759"/>
<dbReference type="GO" id="GO:0043161">
    <property type="term" value="P:proteasome-mediated ubiquitin-dependent protein catabolic process"/>
    <property type="evidence" value="ECO:0007669"/>
    <property type="project" value="TreeGrafter"/>
</dbReference>
<dbReference type="PROSITE" id="PS50176">
    <property type="entry name" value="ARM_REPEAT"/>
    <property type="match status" value="1"/>
</dbReference>
<dbReference type="AlphaFoldDB" id="A0A369JPA3"/>
<accession>A0A369JPA3</accession>
<keyword evidence="9" id="KW-1185">Reference proteome</keyword>
<evidence type="ECO:0000256" key="1">
    <source>
        <dbReference type="ARBA" id="ARBA00004123"/>
    </source>
</evidence>
<evidence type="ECO:0000256" key="6">
    <source>
        <dbReference type="PROSITE-ProRule" id="PRU00259"/>
    </source>
</evidence>
<evidence type="ECO:0000256" key="7">
    <source>
        <dbReference type="SAM" id="MobiDB-lite"/>
    </source>
</evidence>
<dbReference type="InParanoid" id="A0A369JPA3"/>
<proteinExistence type="predicted"/>
<dbReference type="EMBL" id="LUEZ02000048">
    <property type="protein sequence ID" value="RDB23060.1"/>
    <property type="molecule type" value="Genomic_DNA"/>
</dbReference>
<feature type="region of interest" description="Disordered" evidence="7">
    <location>
        <begin position="757"/>
        <end position="790"/>
    </location>
</feature>
<evidence type="ECO:0000256" key="4">
    <source>
        <dbReference type="ARBA" id="ARBA00022737"/>
    </source>
</evidence>
<dbReference type="SMART" id="SM00185">
    <property type="entry name" value="ARM"/>
    <property type="match status" value="5"/>
</dbReference>
<evidence type="ECO:0000256" key="3">
    <source>
        <dbReference type="ARBA" id="ARBA00022490"/>
    </source>
</evidence>
<keyword evidence="4" id="KW-0677">Repeat</keyword>
<dbReference type="STRING" id="39966.A0A369JPA3"/>
<dbReference type="GO" id="GO:0005737">
    <property type="term" value="C:cytoplasm"/>
    <property type="evidence" value="ECO:0007669"/>
    <property type="project" value="UniProtKB-SubCell"/>
</dbReference>
<feature type="region of interest" description="Disordered" evidence="7">
    <location>
        <begin position="386"/>
        <end position="409"/>
    </location>
</feature>
<dbReference type="InterPro" id="IPR011989">
    <property type="entry name" value="ARM-like"/>
</dbReference>
<dbReference type="Proteomes" id="UP000076154">
    <property type="component" value="Unassembled WGS sequence"/>
</dbReference>
<gene>
    <name evidence="8" type="primary">ARMC8_1</name>
    <name evidence="8" type="ORF">Hypma_009923</name>
</gene>
<sequence length="866" mass="93393">MTIATVNLANLKKVKNSVIGNPSAKLQLARDDFFIRKLIECINYPSPPSIHEPQGSQDDIRIEAAHVISSIAYGSEEALSALLRCNAPHELLYAISHFQPQDPIPLRAAFARALRALAVAISDVVGPSQWGIKPENALSTRHEATEALEYLFQIDSLDIYLPLLIDTSPQTSTSIAQLLASTLRTPEHRKAISGWLPPAERAKEVKAHRGWEKASMTMNQNWVARNLTGLLRSRDIKLQEAALSALAALAKENLAVAGPLAKPMPDRELPSPLQTVISLSKSRSPDVQLAACLCATNIIRALPASNSHNHPTHTHPSAVPPDDTCARTVMNIVNRMISLSTPESATHRTRACFILYNLVTDDPALCQAAFERGCLSKLIALVGSLSPSPSAPDTTEDADEDSIEEPETTSCLREAALTAIAAISLFDNDIRRFLTSPSCLTSSAPSPTPPYPTLMRPSLSPSPSPSPYTSASTTIIADSNQGQGQTPFLPLLTHALSHKHTGTRYAACQCVRALSRAVAVLRTSVVDSGLGMKVFWIVMGTGGDGKGTTREGVGKGEKEDRRVLGAALAAVCNLVNEFSPLRQTLLDEGLMPRLVQILDVEGVGEPALRISALWAVKNLLCKTEMEMKQEVMECLGWERLLRLLEDPDEGVQEQALNIIRNLAENEDGIDMVFREMGTAVLLDRIVGALKSSDEDVVLQAAYVLANLSNGQETHQSHILTYPYMLETMHTTLVNSKTDIRRPIVSCIVQLARTSRGIDTDSDGSTSTNTSLISNSNTIPSPIATESNVRGTETTQVLRRMFESTLRHMCDWAGGGGGAGALRGSPGARVGTGMGAGVGIASVIEDDRDVVDQARIALHWLEHGDGL</sequence>
<reference evidence="8" key="1">
    <citation type="submission" date="2018-04" db="EMBL/GenBank/DDBJ databases">
        <title>Whole genome sequencing of Hypsizygus marmoreus.</title>
        <authorList>
            <person name="Choi I.-G."/>
            <person name="Min B."/>
            <person name="Kim J.-G."/>
            <person name="Kim S."/>
            <person name="Oh Y.-L."/>
            <person name="Kong W.-S."/>
            <person name="Park H."/>
            <person name="Jeong J."/>
            <person name="Song E.-S."/>
        </authorList>
    </citation>
    <scope>NUCLEOTIDE SEQUENCE [LARGE SCALE GENOMIC DNA]</scope>
    <source>
        <strain evidence="8">51987-8</strain>
    </source>
</reference>
<protein>
    <submittedName>
        <fullName evidence="8">Armadillo repeat-containing protein 8</fullName>
    </submittedName>
</protein>
<evidence type="ECO:0000256" key="2">
    <source>
        <dbReference type="ARBA" id="ARBA00004496"/>
    </source>
</evidence>
<keyword evidence="3" id="KW-0963">Cytoplasm</keyword>
<dbReference type="GO" id="GO:0005634">
    <property type="term" value="C:nucleus"/>
    <property type="evidence" value="ECO:0007669"/>
    <property type="project" value="UniProtKB-SubCell"/>
</dbReference>
<evidence type="ECO:0000313" key="9">
    <source>
        <dbReference type="Proteomes" id="UP000076154"/>
    </source>
</evidence>
<comment type="caution">
    <text evidence="8">The sequence shown here is derived from an EMBL/GenBank/DDBJ whole genome shotgun (WGS) entry which is preliminary data.</text>
</comment>
<evidence type="ECO:0000256" key="5">
    <source>
        <dbReference type="ARBA" id="ARBA00023242"/>
    </source>
</evidence>
<evidence type="ECO:0000313" key="8">
    <source>
        <dbReference type="EMBL" id="RDB23060.1"/>
    </source>
</evidence>
<name>A0A369JPA3_HYPMA</name>
<dbReference type="InterPro" id="IPR000225">
    <property type="entry name" value="Armadillo"/>
</dbReference>
<comment type="subcellular location">
    <subcellularLocation>
        <location evidence="2">Cytoplasm</location>
    </subcellularLocation>
    <subcellularLocation>
        <location evidence="1">Nucleus</location>
    </subcellularLocation>
</comment>
<feature type="repeat" description="ARM" evidence="6">
    <location>
        <begin position="635"/>
        <end position="677"/>
    </location>
</feature>
<dbReference type="SUPFAM" id="SSF48371">
    <property type="entry name" value="ARM repeat"/>
    <property type="match status" value="2"/>
</dbReference>
<keyword evidence="5" id="KW-0539">Nucleus</keyword>
<dbReference type="PANTHER" id="PTHR15651:SF7">
    <property type="entry name" value="ARMADILLO REPEAT-CONTAINING PROTEIN 8"/>
    <property type="match status" value="1"/>
</dbReference>
<feature type="compositionally biased region" description="Low complexity" evidence="7">
    <location>
        <begin position="762"/>
        <end position="782"/>
    </location>
</feature>